<evidence type="ECO:0000313" key="11">
    <source>
        <dbReference type="EMBL" id="BEQ15512.1"/>
    </source>
</evidence>
<feature type="binding site" evidence="8">
    <location>
        <begin position="213"/>
        <end position="216"/>
    </location>
    <ligand>
        <name>GTP</name>
        <dbReference type="ChEBI" id="CHEBI:37565"/>
    </ligand>
</feature>
<feature type="binding site" evidence="8">
    <location>
        <begin position="166"/>
        <end position="173"/>
    </location>
    <ligand>
        <name>GTP</name>
        <dbReference type="ChEBI" id="CHEBI:37565"/>
    </ligand>
</feature>
<feature type="domain" description="OBG-type G" evidence="9">
    <location>
        <begin position="160"/>
        <end position="328"/>
    </location>
</feature>
<feature type="binding site" evidence="8">
    <location>
        <begin position="280"/>
        <end position="283"/>
    </location>
    <ligand>
        <name>GTP</name>
        <dbReference type="ChEBI" id="CHEBI:37565"/>
    </ligand>
</feature>
<dbReference type="PROSITE" id="PS51710">
    <property type="entry name" value="G_OBG"/>
    <property type="match status" value="1"/>
</dbReference>
<dbReference type="NCBIfam" id="TIGR02729">
    <property type="entry name" value="Obg_CgtA"/>
    <property type="match status" value="1"/>
</dbReference>
<organism evidence="11 12">
    <name type="scientific">Desulfoferula mesophila</name>
    <dbReference type="NCBI Taxonomy" id="3058419"/>
    <lineage>
        <taxon>Bacteria</taxon>
        <taxon>Pseudomonadati</taxon>
        <taxon>Thermodesulfobacteriota</taxon>
        <taxon>Desulfarculia</taxon>
        <taxon>Desulfarculales</taxon>
        <taxon>Desulfarculaceae</taxon>
        <taxon>Desulfoferula</taxon>
    </lineage>
</organism>
<dbReference type="EMBL" id="AP028679">
    <property type="protein sequence ID" value="BEQ15512.1"/>
    <property type="molecule type" value="Genomic_DNA"/>
</dbReference>
<dbReference type="SUPFAM" id="SSF82051">
    <property type="entry name" value="Obg GTP-binding protein N-terminal domain"/>
    <property type="match status" value="1"/>
</dbReference>
<dbReference type="GO" id="GO:0005737">
    <property type="term" value="C:cytoplasm"/>
    <property type="evidence" value="ECO:0007669"/>
    <property type="project" value="UniProtKB-SubCell"/>
</dbReference>
<evidence type="ECO:0000256" key="3">
    <source>
        <dbReference type="ARBA" id="ARBA00022723"/>
    </source>
</evidence>
<dbReference type="InterPro" id="IPR027417">
    <property type="entry name" value="P-loop_NTPase"/>
</dbReference>
<proteinExistence type="inferred from homology"/>
<reference evidence="12" key="1">
    <citation type="journal article" date="2023" name="Arch. Microbiol.">
        <title>Desulfoferula mesophilus gen. nov. sp. nov., a mesophilic sulfate-reducing bacterium isolated from a brackish lake sediment.</title>
        <authorList>
            <person name="Watanabe T."/>
            <person name="Yabe T."/>
            <person name="Tsuji J.M."/>
            <person name="Fukui M."/>
        </authorList>
    </citation>
    <scope>NUCLEOTIDE SEQUENCE [LARGE SCALE GENOMIC DNA]</scope>
    <source>
        <strain evidence="12">12FAK</strain>
    </source>
</reference>
<keyword evidence="12" id="KW-1185">Reference proteome</keyword>
<protein>
    <recommendedName>
        <fullName evidence="8">GTPase Obg</fullName>
        <ecNumber evidence="8">3.6.5.-</ecNumber>
    </recommendedName>
    <alternativeName>
        <fullName evidence="8">GTP-binding protein Obg</fullName>
    </alternativeName>
</protein>
<dbReference type="PANTHER" id="PTHR11702:SF31">
    <property type="entry name" value="MITOCHONDRIAL RIBOSOME-ASSOCIATED GTPASE 2"/>
    <property type="match status" value="1"/>
</dbReference>
<comment type="cofactor">
    <cofactor evidence="8">
        <name>Mg(2+)</name>
        <dbReference type="ChEBI" id="CHEBI:18420"/>
    </cofactor>
</comment>
<evidence type="ECO:0000259" key="9">
    <source>
        <dbReference type="PROSITE" id="PS51710"/>
    </source>
</evidence>
<keyword evidence="3 8" id="KW-0479">Metal-binding</keyword>
<dbReference type="KEGG" id="dmp:FAK_25780"/>
<dbReference type="HAMAP" id="MF_01454">
    <property type="entry name" value="GTPase_Obg"/>
    <property type="match status" value="1"/>
</dbReference>
<feature type="binding site" evidence="8">
    <location>
        <position position="193"/>
    </location>
    <ligand>
        <name>Mg(2+)</name>
        <dbReference type="ChEBI" id="CHEBI:18420"/>
    </ligand>
</feature>
<comment type="similarity">
    <text evidence="1 8">Belongs to the TRAFAC class OBG-HflX-like GTPase superfamily. OBG GTPase family.</text>
</comment>
<feature type="binding site" evidence="8">
    <location>
        <begin position="309"/>
        <end position="311"/>
    </location>
    <ligand>
        <name>GTP</name>
        <dbReference type="ChEBI" id="CHEBI:37565"/>
    </ligand>
</feature>
<dbReference type="AlphaFoldDB" id="A0AAU9F231"/>
<dbReference type="GO" id="GO:0042254">
    <property type="term" value="P:ribosome biogenesis"/>
    <property type="evidence" value="ECO:0007669"/>
    <property type="project" value="UniProtKB-UniRule"/>
</dbReference>
<dbReference type="InterPro" id="IPR006073">
    <property type="entry name" value="GTP-bd"/>
</dbReference>
<comment type="subunit">
    <text evidence="8">Monomer.</text>
</comment>
<dbReference type="InterPro" id="IPR036726">
    <property type="entry name" value="GTP1_OBG_dom_sf"/>
</dbReference>
<dbReference type="Pfam" id="PF01018">
    <property type="entry name" value="GTP1_OBG"/>
    <property type="match status" value="1"/>
</dbReference>
<evidence type="ECO:0000256" key="1">
    <source>
        <dbReference type="ARBA" id="ARBA00007699"/>
    </source>
</evidence>
<keyword evidence="5 8" id="KW-0378">Hydrolase</keyword>
<keyword evidence="7 8" id="KW-0342">GTP-binding</keyword>
<dbReference type="RefSeq" id="WP_338599990.1">
    <property type="nucleotide sequence ID" value="NZ_AP028679.1"/>
</dbReference>
<evidence type="ECO:0000256" key="5">
    <source>
        <dbReference type="ARBA" id="ARBA00022801"/>
    </source>
</evidence>
<dbReference type="GO" id="GO:0000287">
    <property type="term" value="F:magnesium ion binding"/>
    <property type="evidence" value="ECO:0007669"/>
    <property type="project" value="InterPro"/>
</dbReference>
<dbReference type="FunFam" id="2.70.210.12:FF:000001">
    <property type="entry name" value="GTPase Obg"/>
    <property type="match status" value="1"/>
</dbReference>
<evidence type="ECO:0000256" key="2">
    <source>
        <dbReference type="ARBA" id="ARBA00022490"/>
    </source>
</evidence>
<dbReference type="GO" id="GO:0005525">
    <property type="term" value="F:GTP binding"/>
    <property type="evidence" value="ECO:0007669"/>
    <property type="project" value="UniProtKB-UniRule"/>
</dbReference>
<evidence type="ECO:0000256" key="8">
    <source>
        <dbReference type="HAMAP-Rule" id="MF_01454"/>
    </source>
</evidence>
<dbReference type="NCBIfam" id="NF008955">
    <property type="entry name" value="PRK12297.1"/>
    <property type="match status" value="1"/>
</dbReference>
<dbReference type="Pfam" id="PF01926">
    <property type="entry name" value="MMR_HSR1"/>
    <property type="match status" value="1"/>
</dbReference>
<dbReference type="InterPro" id="IPR006169">
    <property type="entry name" value="GTP1_OBG_dom"/>
</dbReference>
<dbReference type="Gene3D" id="3.40.50.300">
    <property type="entry name" value="P-loop containing nucleotide triphosphate hydrolases"/>
    <property type="match status" value="1"/>
</dbReference>
<evidence type="ECO:0000259" key="10">
    <source>
        <dbReference type="PROSITE" id="PS51883"/>
    </source>
</evidence>
<name>A0AAU9F231_9BACT</name>
<dbReference type="SUPFAM" id="SSF52540">
    <property type="entry name" value="P-loop containing nucleoside triphosphate hydrolases"/>
    <property type="match status" value="1"/>
</dbReference>
<gene>
    <name evidence="8 11" type="primary">obg</name>
    <name evidence="11" type="ORF">FAK_25780</name>
</gene>
<dbReference type="EC" id="3.6.5.-" evidence="8"/>
<accession>A0AAU9F231</accession>
<comment type="subcellular location">
    <subcellularLocation>
        <location evidence="8">Cytoplasm</location>
    </subcellularLocation>
</comment>
<dbReference type="PANTHER" id="PTHR11702">
    <property type="entry name" value="DEVELOPMENTALLY REGULATED GTP-BINDING PROTEIN-RELATED"/>
    <property type="match status" value="1"/>
</dbReference>
<dbReference type="Gene3D" id="2.70.210.12">
    <property type="entry name" value="GTP1/OBG domain"/>
    <property type="match status" value="1"/>
</dbReference>
<dbReference type="PRINTS" id="PR00326">
    <property type="entry name" value="GTP1OBG"/>
</dbReference>
<keyword evidence="4 8" id="KW-0547">Nucleotide-binding</keyword>
<sequence length="339" mass="35818">MRFVDEAIIEVAAGDGGHGCVSFLRERFRPKGGPDGGDGGRGGSVIIQATNRVTTLADHSYLRHFRAKRGGHGQGANKAGRAGEDKLVRVPVGTEVYDHETGELLYDLTSDGQEVVVAQGGRGGKGNAHFATSTNQAPRMAQPGGEGQQFTLRLELKLLAEVGLVGLPNAGKSSLITAASAARPKVADYPFTTLTPNLGVVQLEGRRPFTMADVPGLVAGAHQGAGLGLTFLKHVERTSLFLYVVDLGAEDPVADLWTVREELLAYDPQLASRAAMVAANKMDLSQAQENLAGFRRMVEELGLEVWPISAMSGQGVPELLSALADKLQASRGEDQGEQG</sequence>
<feature type="domain" description="Obg" evidence="10">
    <location>
        <begin position="1"/>
        <end position="159"/>
    </location>
</feature>
<comment type="function">
    <text evidence="8">An essential GTPase which binds GTP, GDP and possibly (p)ppGpp with moderate affinity, with high nucleotide exchange rates and a fairly low GTP hydrolysis rate. Plays a role in control of the cell cycle, stress response, ribosome biogenesis and in those bacteria that undergo differentiation, in morphogenesis control.</text>
</comment>
<dbReference type="PIRSF" id="PIRSF002401">
    <property type="entry name" value="GTP_bd_Obg/CgtA"/>
    <property type="match status" value="1"/>
</dbReference>
<feature type="binding site" evidence="8">
    <location>
        <begin position="191"/>
        <end position="195"/>
    </location>
    <ligand>
        <name>GTP</name>
        <dbReference type="ChEBI" id="CHEBI:37565"/>
    </ligand>
</feature>
<dbReference type="PROSITE" id="PS51883">
    <property type="entry name" value="OBG"/>
    <property type="match status" value="1"/>
</dbReference>
<keyword evidence="2 8" id="KW-0963">Cytoplasm</keyword>
<dbReference type="InterPro" id="IPR031167">
    <property type="entry name" value="G_OBG"/>
</dbReference>
<dbReference type="CDD" id="cd01898">
    <property type="entry name" value="Obg"/>
    <property type="match status" value="1"/>
</dbReference>
<dbReference type="InterPro" id="IPR045086">
    <property type="entry name" value="OBG_GTPase"/>
</dbReference>
<evidence type="ECO:0000256" key="6">
    <source>
        <dbReference type="ARBA" id="ARBA00022842"/>
    </source>
</evidence>
<dbReference type="InterPro" id="IPR014100">
    <property type="entry name" value="GTP-bd_Obg/CgtA"/>
</dbReference>
<dbReference type="GO" id="GO:0003924">
    <property type="term" value="F:GTPase activity"/>
    <property type="evidence" value="ECO:0007669"/>
    <property type="project" value="UniProtKB-UniRule"/>
</dbReference>
<dbReference type="NCBIfam" id="NF008956">
    <property type="entry name" value="PRK12299.1"/>
    <property type="match status" value="1"/>
</dbReference>
<feature type="binding site" evidence="8">
    <location>
        <position position="173"/>
    </location>
    <ligand>
        <name>Mg(2+)</name>
        <dbReference type="ChEBI" id="CHEBI:18420"/>
    </ligand>
</feature>
<evidence type="ECO:0000256" key="4">
    <source>
        <dbReference type="ARBA" id="ARBA00022741"/>
    </source>
</evidence>
<dbReference type="Proteomes" id="UP001366166">
    <property type="component" value="Chromosome"/>
</dbReference>
<evidence type="ECO:0000313" key="12">
    <source>
        <dbReference type="Proteomes" id="UP001366166"/>
    </source>
</evidence>
<evidence type="ECO:0000256" key="7">
    <source>
        <dbReference type="ARBA" id="ARBA00023134"/>
    </source>
</evidence>
<dbReference type="GO" id="GO:0043022">
    <property type="term" value="F:ribosome binding"/>
    <property type="evidence" value="ECO:0007669"/>
    <property type="project" value="UniProtKB-ARBA"/>
</dbReference>
<keyword evidence="6 8" id="KW-0460">Magnesium</keyword>